<reference evidence="1 2" key="1">
    <citation type="journal article" date="2020" name="Cell">
        <title>Large-Scale Comparative Analyses of Tick Genomes Elucidate Their Genetic Diversity and Vector Capacities.</title>
        <authorList>
            <consortium name="Tick Genome and Microbiome Consortium (TIGMIC)"/>
            <person name="Jia N."/>
            <person name="Wang J."/>
            <person name="Shi W."/>
            <person name="Du L."/>
            <person name="Sun Y."/>
            <person name="Zhan W."/>
            <person name="Jiang J.F."/>
            <person name="Wang Q."/>
            <person name="Zhang B."/>
            <person name="Ji P."/>
            <person name="Bell-Sakyi L."/>
            <person name="Cui X.M."/>
            <person name="Yuan T.T."/>
            <person name="Jiang B.G."/>
            <person name="Yang W.F."/>
            <person name="Lam T.T."/>
            <person name="Chang Q.C."/>
            <person name="Ding S.J."/>
            <person name="Wang X.J."/>
            <person name="Zhu J.G."/>
            <person name="Ruan X.D."/>
            <person name="Zhao L."/>
            <person name="Wei J.T."/>
            <person name="Ye R.Z."/>
            <person name="Que T.C."/>
            <person name="Du C.H."/>
            <person name="Zhou Y.H."/>
            <person name="Cheng J.X."/>
            <person name="Dai P.F."/>
            <person name="Guo W.B."/>
            <person name="Han X.H."/>
            <person name="Huang E.J."/>
            <person name="Li L.F."/>
            <person name="Wei W."/>
            <person name="Gao Y.C."/>
            <person name="Liu J.Z."/>
            <person name="Shao H.Z."/>
            <person name="Wang X."/>
            <person name="Wang C.C."/>
            <person name="Yang T.C."/>
            <person name="Huo Q.B."/>
            <person name="Li W."/>
            <person name="Chen H.Y."/>
            <person name="Chen S.E."/>
            <person name="Zhou L.G."/>
            <person name="Ni X.B."/>
            <person name="Tian J.H."/>
            <person name="Sheng Y."/>
            <person name="Liu T."/>
            <person name="Pan Y.S."/>
            <person name="Xia L.Y."/>
            <person name="Li J."/>
            <person name="Zhao F."/>
            <person name="Cao W.C."/>
        </authorList>
    </citation>
    <scope>NUCLEOTIDE SEQUENCE [LARGE SCALE GENOMIC DNA]</scope>
    <source>
        <strain evidence="1">Iper-2018</strain>
    </source>
</reference>
<sequence length="565" mass="63276">TMRFGIVTFAALALLLGTTCSPGSVTATKHDIISYGNIIDLLFRFGSFGEIKRVLRVVEAQRVATTARAREVVMSEASVGVVSPKACDVCNAVAKMLLDYLNSGKSIQALIKLLQGVCSFFKIAGPETCNGAIDLYKDEVIYIMRNLKSPPHELCTVVMGSSCGPLSSPVHNWTVPLNGRPKPAIDARTGRGLTDGLGKRHLRVLHVSDTHYDPEYEPGSNGACSEPMCCRGANGKAPSAETKAGKWGYLGKCDIPLRTLESMLQHASQNHKASGTRVEPLCATIDLTMIDMILWTGDLPPHDPWKATKEETISNLRVTSQLIRKYFPNATVLPAIGNHEAVPINSFPVPNKGNYTVQWLYDEFANHWMDFLPESTKPTIKRWLLYNSTDPKGQLHWLVDELQRAEDAGDKVFILGHVAPVHLECITAWANSFRRIANRYESTIVAHFYGHTHFDHFHLFYDEKDESRPTGVAYMGPSVTTFVETNPSYRVYTVDGAGDKASWEVVDHETYWMDLAATNRDDKPRWALQYAAKKHYGLKSLSPRHWHELAERFNKDDNLFQDYYR</sequence>
<proteinExistence type="predicted"/>
<keyword evidence="2" id="KW-1185">Reference proteome</keyword>
<gene>
    <name evidence="1" type="ORF">HPB47_022944</name>
</gene>
<comment type="caution">
    <text evidence="1">The sequence shown here is derived from an EMBL/GenBank/DDBJ whole genome shotgun (WGS) entry which is preliminary data.</text>
</comment>
<accession>A0AC60QAK6</accession>
<organism evidence="1 2">
    <name type="scientific">Ixodes persulcatus</name>
    <name type="common">Taiga tick</name>
    <dbReference type="NCBI Taxonomy" id="34615"/>
    <lineage>
        <taxon>Eukaryota</taxon>
        <taxon>Metazoa</taxon>
        <taxon>Ecdysozoa</taxon>
        <taxon>Arthropoda</taxon>
        <taxon>Chelicerata</taxon>
        <taxon>Arachnida</taxon>
        <taxon>Acari</taxon>
        <taxon>Parasitiformes</taxon>
        <taxon>Ixodida</taxon>
        <taxon>Ixodoidea</taxon>
        <taxon>Ixodidae</taxon>
        <taxon>Ixodinae</taxon>
        <taxon>Ixodes</taxon>
    </lineage>
</organism>
<feature type="non-terminal residue" evidence="1">
    <location>
        <position position="1"/>
    </location>
</feature>
<protein>
    <submittedName>
        <fullName evidence="1">Uncharacterized protein</fullName>
    </submittedName>
</protein>
<evidence type="ECO:0000313" key="1">
    <source>
        <dbReference type="EMBL" id="KAG0430172.1"/>
    </source>
</evidence>
<name>A0AC60QAK6_IXOPE</name>
<dbReference type="Proteomes" id="UP000805193">
    <property type="component" value="Unassembled WGS sequence"/>
</dbReference>
<dbReference type="EMBL" id="JABSTQ010009346">
    <property type="protein sequence ID" value="KAG0430172.1"/>
    <property type="molecule type" value="Genomic_DNA"/>
</dbReference>
<evidence type="ECO:0000313" key="2">
    <source>
        <dbReference type="Proteomes" id="UP000805193"/>
    </source>
</evidence>